<keyword evidence="2 6" id="KW-0312">Gluconeogenesis</keyword>
<evidence type="ECO:0000256" key="7">
    <source>
        <dbReference type="RuleBase" id="RU363013"/>
    </source>
</evidence>
<comment type="similarity">
    <text evidence="1 6 7">Belongs to the triosephosphate isomerase family.</text>
</comment>
<protein>
    <recommendedName>
        <fullName evidence="6 7">Triosephosphate isomerase</fullName>
        <shortName evidence="6">TIM</shortName>
        <shortName evidence="6">TPI</shortName>
        <ecNumber evidence="6 7">5.3.1.1</ecNumber>
    </recommendedName>
    <alternativeName>
        <fullName evidence="6">Triose-phosphate isomerase</fullName>
    </alternativeName>
</protein>
<sequence>MSKQSYFFANWKMYLDFDEANILANAIAAEHKKFPDHVKMAIFPNALSLYSAGQVLNDVGIAVGGQNVFWEDKGGYTGEISATMYKAAGCEYALVGHSERRHQFHETNHEVRQKMQAILEAGLTPVLCVGETKEERVAGKTDEVIETQLRSAFHELSWPAEKGLIVAYEPVWAIGTGEACDPNEAERLHALMKKMLNELAPGTLPILLYGGSVRPENVFDYLKQPDINGVLVGGAATKLESFMSILSNIK</sequence>
<comment type="pathway">
    <text evidence="6 7">Carbohydrate degradation; glycolysis; D-glyceraldehyde 3-phosphate from glycerone phosphate: step 1/1.</text>
</comment>
<feature type="binding site" evidence="6">
    <location>
        <position position="175"/>
    </location>
    <ligand>
        <name>substrate</name>
    </ligand>
</feature>
<evidence type="ECO:0000256" key="3">
    <source>
        <dbReference type="ARBA" id="ARBA00022490"/>
    </source>
</evidence>
<feature type="binding site" evidence="6">
    <location>
        <begin position="233"/>
        <end position="234"/>
    </location>
    <ligand>
        <name>substrate</name>
    </ligand>
</feature>
<dbReference type="InterPro" id="IPR000652">
    <property type="entry name" value="Triosephosphate_isomerase"/>
</dbReference>
<feature type="active site" description="Electrophile" evidence="6">
    <location>
        <position position="97"/>
    </location>
</feature>
<dbReference type="STRING" id="1798709.A2538_01075"/>
<dbReference type="GO" id="GO:0019563">
    <property type="term" value="P:glycerol catabolic process"/>
    <property type="evidence" value="ECO:0007669"/>
    <property type="project" value="TreeGrafter"/>
</dbReference>
<keyword evidence="3 6" id="KW-0963">Cytoplasm</keyword>
<dbReference type="InterPro" id="IPR022896">
    <property type="entry name" value="TrioseP_Isoase_bac/euk"/>
</dbReference>
<dbReference type="PROSITE" id="PS51440">
    <property type="entry name" value="TIM_2"/>
    <property type="match status" value="1"/>
</dbReference>
<dbReference type="UniPathway" id="UPA00109">
    <property type="reaction ID" value="UER00189"/>
</dbReference>
<dbReference type="HAMAP" id="MF_00147_B">
    <property type="entry name" value="TIM_B"/>
    <property type="match status" value="1"/>
</dbReference>
<dbReference type="UniPathway" id="UPA00138"/>
<evidence type="ECO:0000256" key="6">
    <source>
        <dbReference type="HAMAP-Rule" id="MF_00147"/>
    </source>
</evidence>
<accession>A0A1F6PEI4</accession>
<organism evidence="8 9">
    <name type="scientific">Candidatus Magasanikbacteria bacterium RIFOXYD2_FULL_41_14</name>
    <dbReference type="NCBI Taxonomy" id="1798709"/>
    <lineage>
        <taxon>Bacteria</taxon>
        <taxon>Candidatus Magasanikiibacteriota</taxon>
    </lineage>
</organism>
<name>A0A1F6PEI4_9BACT</name>
<evidence type="ECO:0000256" key="2">
    <source>
        <dbReference type="ARBA" id="ARBA00022432"/>
    </source>
</evidence>
<keyword evidence="5 6" id="KW-0413">Isomerase</keyword>
<dbReference type="EMBL" id="MFRE01000009">
    <property type="protein sequence ID" value="OGH94403.1"/>
    <property type="molecule type" value="Genomic_DNA"/>
</dbReference>
<evidence type="ECO:0000256" key="5">
    <source>
        <dbReference type="ARBA" id="ARBA00023235"/>
    </source>
</evidence>
<feature type="binding site" evidence="6">
    <location>
        <position position="212"/>
    </location>
    <ligand>
        <name>substrate</name>
    </ligand>
</feature>
<dbReference type="PANTHER" id="PTHR21139:SF42">
    <property type="entry name" value="TRIOSEPHOSPHATE ISOMERASE"/>
    <property type="match status" value="1"/>
</dbReference>
<proteinExistence type="inferred from homology"/>
<comment type="function">
    <text evidence="6">Involved in the gluconeogenesis. Catalyzes stereospecifically the conversion of dihydroxyacetone phosphate (DHAP) to D-glyceraldehyde-3-phosphate (G3P).</text>
</comment>
<dbReference type="EC" id="5.3.1.1" evidence="6 7"/>
<dbReference type="GO" id="GO:0006096">
    <property type="term" value="P:glycolytic process"/>
    <property type="evidence" value="ECO:0007669"/>
    <property type="project" value="UniProtKB-UniRule"/>
</dbReference>
<evidence type="ECO:0000313" key="8">
    <source>
        <dbReference type="EMBL" id="OGH94403.1"/>
    </source>
</evidence>
<feature type="binding site" evidence="6">
    <location>
        <begin position="10"/>
        <end position="12"/>
    </location>
    <ligand>
        <name>substrate</name>
    </ligand>
</feature>
<dbReference type="Proteomes" id="UP000178254">
    <property type="component" value="Unassembled WGS sequence"/>
</dbReference>
<comment type="catalytic activity">
    <reaction evidence="6 7">
        <text>D-glyceraldehyde 3-phosphate = dihydroxyacetone phosphate</text>
        <dbReference type="Rhea" id="RHEA:18585"/>
        <dbReference type="ChEBI" id="CHEBI:57642"/>
        <dbReference type="ChEBI" id="CHEBI:59776"/>
        <dbReference type="EC" id="5.3.1.1"/>
    </reaction>
</comment>
<evidence type="ECO:0000256" key="4">
    <source>
        <dbReference type="ARBA" id="ARBA00023152"/>
    </source>
</evidence>
<dbReference type="GO" id="GO:0005829">
    <property type="term" value="C:cytosol"/>
    <property type="evidence" value="ECO:0007669"/>
    <property type="project" value="TreeGrafter"/>
</dbReference>
<dbReference type="Pfam" id="PF00121">
    <property type="entry name" value="TIM"/>
    <property type="match status" value="1"/>
</dbReference>
<dbReference type="PANTHER" id="PTHR21139">
    <property type="entry name" value="TRIOSEPHOSPHATE ISOMERASE"/>
    <property type="match status" value="1"/>
</dbReference>
<reference evidence="8 9" key="1">
    <citation type="journal article" date="2016" name="Nat. Commun.">
        <title>Thousands of microbial genomes shed light on interconnected biogeochemical processes in an aquifer system.</title>
        <authorList>
            <person name="Anantharaman K."/>
            <person name="Brown C.T."/>
            <person name="Hug L.A."/>
            <person name="Sharon I."/>
            <person name="Castelle C.J."/>
            <person name="Probst A.J."/>
            <person name="Thomas B.C."/>
            <person name="Singh A."/>
            <person name="Wilkins M.J."/>
            <person name="Karaoz U."/>
            <person name="Brodie E.L."/>
            <person name="Williams K.H."/>
            <person name="Hubbard S.S."/>
            <person name="Banfield J.F."/>
        </authorList>
    </citation>
    <scope>NUCLEOTIDE SEQUENCE [LARGE SCALE GENOMIC DNA]</scope>
</reference>
<dbReference type="SUPFAM" id="SSF51351">
    <property type="entry name" value="Triosephosphate isomerase (TIM)"/>
    <property type="match status" value="1"/>
</dbReference>
<dbReference type="GO" id="GO:0006094">
    <property type="term" value="P:gluconeogenesis"/>
    <property type="evidence" value="ECO:0007669"/>
    <property type="project" value="UniProtKB-UniRule"/>
</dbReference>
<evidence type="ECO:0000256" key="1">
    <source>
        <dbReference type="ARBA" id="ARBA00007422"/>
    </source>
</evidence>
<dbReference type="GO" id="GO:0004807">
    <property type="term" value="F:triose-phosphate isomerase activity"/>
    <property type="evidence" value="ECO:0007669"/>
    <property type="project" value="UniProtKB-UniRule"/>
</dbReference>
<keyword evidence="4 6" id="KW-0324">Glycolysis</keyword>
<dbReference type="PROSITE" id="PS00171">
    <property type="entry name" value="TIM_1"/>
    <property type="match status" value="1"/>
</dbReference>
<comment type="subunit">
    <text evidence="6 7">Homodimer.</text>
</comment>
<comment type="caution">
    <text evidence="8">The sequence shown here is derived from an EMBL/GenBank/DDBJ whole genome shotgun (WGS) entry which is preliminary data.</text>
</comment>
<dbReference type="AlphaFoldDB" id="A0A1F6PEI4"/>
<gene>
    <name evidence="6" type="primary">tpiA</name>
    <name evidence="8" type="ORF">A2538_01075</name>
</gene>
<comment type="pathway">
    <text evidence="6 7">Carbohydrate biosynthesis; gluconeogenesis.</text>
</comment>
<feature type="active site" description="Proton acceptor" evidence="6">
    <location>
        <position position="169"/>
    </location>
</feature>
<dbReference type="InterPro" id="IPR013785">
    <property type="entry name" value="Aldolase_TIM"/>
</dbReference>
<dbReference type="CDD" id="cd00311">
    <property type="entry name" value="TIM"/>
    <property type="match status" value="1"/>
</dbReference>
<dbReference type="NCBIfam" id="TIGR00419">
    <property type="entry name" value="tim"/>
    <property type="match status" value="1"/>
</dbReference>
<dbReference type="InterPro" id="IPR035990">
    <property type="entry name" value="TIM_sf"/>
</dbReference>
<dbReference type="Gene3D" id="3.20.20.70">
    <property type="entry name" value="Aldolase class I"/>
    <property type="match status" value="1"/>
</dbReference>
<dbReference type="InterPro" id="IPR020861">
    <property type="entry name" value="Triosephosphate_isomerase_AS"/>
</dbReference>
<dbReference type="GO" id="GO:0046166">
    <property type="term" value="P:glyceraldehyde-3-phosphate biosynthetic process"/>
    <property type="evidence" value="ECO:0007669"/>
    <property type="project" value="TreeGrafter"/>
</dbReference>
<comment type="subcellular location">
    <subcellularLocation>
        <location evidence="6 7">Cytoplasm</location>
    </subcellularLocation>
</comment>
<evidence type="ECO:0000313" key="9">
    <source>
        <dbReference type="Proteomes" id="UP000178254"/>
    </source>
</evidence>